<keyword evidence="3" id="KW-1185">Reference proteome</keyword>
<evidence type="ECO:0000256" key="1">
    <source>
        <dbReference type="SAM" id="MobiDB-lite"/>
    </source>
</evidence>
<feature type="region of interest" description="Disordered" evidence="1">
    <location>
        <begin position="148"/>
        <end position="223"/>
    </location>
</feature>
<evidence type="ECO:0000313" key="4">
    <source>
        <dbReference type="WBParaSite" id="ASIM_0001446801-mRNA-1"/>
    </source>
</evidence>
<gene>
    <name evidence="2" type="ORF">ASIM_LOCUS13878</name>
</gene>
<feature type="compositionally biased region" description="Low complexity" evidence="1">
    <location>
        <begin position="194"/>
        <end position="205"/>
    </location>
</feature>
<dbReference type="AlphaFoldDB" id="A0A0M3K0V0"/>
<sequence>MPCESPSEYYAAPPSNEPPLFDADRHLHQHRLTAAAASKHQLNLQLQQQQNTISYLYTPDGKRVGSGSNQQSQSVESLWAGTIKRSIVYQMGSDQLQRKAISCCNFNDYIDILNTPNKYQPNAAGDDATVPSAINKWIRLNQQKLKLSQQEQTYSSSAPSSNNSQTSAPINISTRTRPTDYPQPFPSPNYPQITLTTPTATNTSTLNDPNSEFIKQKSMTLPR</sequence>
<dbReference type="Proteomes" id="UP000267096">
    <property type="component" value="Unassembled WGS sequence"/>
</dbReference>
<proteinExistence type="predicted"/>
<reference evidence="4" key="1">
    <citation type="submission" date="2016-04" db="UniProtKB">
        <authorList>
            <consortium name="WormBaseParasite"/>
        </authorList>
    </citation>
    <scope>IDENTIFICATION</scope>
</reference>
<protein>
    <submittedName>
        <fullName evidence="2 4">Uncharacterized protein</fullName>
    </submittedName>
</protein>
<organism evidence="4">
    <name type="scientific">Anisakis simplex</name>
    <name type="common">Herring worm</name>
    <dbReference type="NCBI Taxonomy" id="6269"/>
    <lineage>
        <taxon>Eukaryota</taxon>
        <taxon>Metazoa</taxon>
        <taxon>Ecdysozoa</taxon>
        <taxon>Nematoda</taxon>
        <taxon>Chromadorea</taxon>
        <taxon>Rhabditida</taxon>
        <taxon>Spirurina</taxon>
        <taxon>Ascaridomorpha</taxon>
        <taxon>Ascaridoidea</taxon>
        <taxon>Anisakidae</taxon>
        <taxon>Anisakis</taxon>
        <taxon>Anisakis simplex complex</taxon>
    </lineage>
</organism>
<feature type="compositionally biased region" description="Low complexity" evidence="1">
    <location>
        <begin position="152"/>
        <end position="169"/>
    </location>
</feature>
<dbReference type="OrthoDB" id="5805034at2759"/>
<dbReference type="EMBL" id="UYRR01031531">
    <property type="protein sequence ID" value="VDK50819.1"/>
    <property type="molecule type" value="Genomic_DNA"/>
</dbReference>
<reference evidence="2 3" key="2">
    <citation type="submission" date="2018-11" db="EMBL/GenBank/DDBJ databases">
        <authorList>
            <consortium name="Pathogen Informatics"/>
        </authorList>
    </citation>
    <scope>NUCLEOTIDE SEQUENCE [LARGE SCALE GENOMIC DNA]</scope>
</reference>
<accession>A0A0M3K0V0</accession>
<evidence type="ECO:0000313" key="2">
    <source>
        <dbReference type="EMBL" id="VDK50819.1"/>
    </source>
</evidence>
<evidence type="ECO:0000313" key="3">
    <source>
        <dbReference type="Proteomes" id="UP000267096"/>
    </source>
</evidence>
<name>A0A0M3K0V0_ANISI</name>
<dbReference type="WBParaSite" id="ASIM_0001446801-mRNA-1">
    <property type="protein sequence ID" value="ASIM_0001446801-mRNA-1"/>
    <property type="gene ID" value="ASIM_0001446801"/>
</dbReference>